<evidence type="ECO:0000313" key="2">
    <source>
        <dbReference type="EMBL" id="MCV6825674.1"/>
    </source>
</evidence>
<proteinExistence type="predicted"/>
<dbReference type="Gene3D" id="2.40.50.90">
    <property type="match status" value="1"/>
</dbReference>
<reference evidence="2" key="1">
    <citation type="submission" date="2022-10" db="EMBL/GenBank/DDBJ databases">
        <authorList>
            <person name="Yue Y."/>
        </authorList>
    </citation>
    <scope>NUCLEOTIDE SEQUENCE</scope>
    <source>
        <strain evidence="2">Z654</strain>
    </source>
</reference>
<feature type="domain" description="TNase-like" evidence="1">
    <location>
        <begin position="125"/>
        <end position="217"/>
    </location>
</feature>
<gene>
    <name evidence="2" type="ORF">OH136_14020</name>
</gene>
<dbReference type="InterPro" id="IPR016071">
    <property type="entry name" value="Staphylococal_nuclease_OB-fold"/>
</dbReference>
<organism evidence="2 3">
    <name type="scientific">Halocynthiibacter halioticoli</name>
    <dbReference type="NCBI Taxonomy" id="2986804"/>
    <lineage>
        <taxon>Bacteria</taxon>
        <taxon>Pseudomonadati</taxon>
        <taxon>Pseudomonadota</taxon>
        <taxon>Alphaproteobacteria</taxon>
        <taxon>Rhodobacterales</taxon>
        <taxon>Paracoccaceae</taxon>
        <taxon>Halocynthiibacter</taxon>
    </lineage>
</organism>
<name>A0AAE3LSK9_9RHOB</name>
<accession>A0AAE3LSK9</accession>
<protein>
    <recommendedName>
        <fullName evidence="1">TNase-like domain-containing protein</fullName>
    </recommendedName>
</protein>
<dbReference type="InterPro" id="IPR035437">
    <property type="entry name" value="SNase_OB-fold_sf"/>
</dbReference>
<evidence type="ECO:0000313" key="3">
    <source>
        <dbReference type="Proteomes" id="UP001208041"/>
    </source>
</evidence>
<dbReference type="AlphaFoldDB" id="A0AAE3LSK9"/>
<sequence>MPFSQQKLEEVQKGIRLALASTTLNEWERNFLRDMQAKLDRFGRSTRLSGKQYRRLIQLVDGGGNIALSRSQPGRRMRPKYSTRDWRPTTGGALVVAACLGFVAFKAAERFPEYLGHVVSLTATKTISGRVTRVRDGDTIEVSGVPIRFGSLDCAEANTSEGQRATARMRTLVVGQRLTCHLNGRTSYDRKIGSCQMNDGRDLAGVMISEGFCGRFW</sequence>
<dbReference type="Proteomes" id="UP001208041">
    <property type="component" value="Unassembled WGS sequence"/>
</dbReference>
<comment type="caution">
    <text evidence="2">The sequence shown here is derived from an EMBL/GenBank/DDBJ whole genome shotgun (WGS) entry which is preliminary data.</text>
</comment>
<evidence type="ECO:0000259" key="1">
    <source>
        <dbReference type="SMART" id="SM00318"/>
    </source>
</evidence>
<dbReference type="SMART" id="SM00318">
    <property type="entry name" value="SNc"/>
    <property type="match status" value="1"/>
</dbReference>
<keyword evidence="3" id="KW-1185">Reference proteome</keyword>
<dbReference type="RefSeq" id="WP_263954607.1">
    <property type="nucleotide sequence ID" value="NZ_JAOYFC010000003.1"/>
</dbReference>
<dbReference type="EMBL" id="JAOYFC010000003">
    <property type="protein sequence ID" value="MCV6825674.1"/>
    <property type="molecule type" value="Genomic_DNA"/>
</dbReference>
<dbReference type="SUPFAM" id="SSF50199">
    <property type="entry name" value="Staphylococcal nuclease"/>
    <property type="match status" value="1"/>
</dbReference>